<accession>A0A6I9NFF6</accession>
<proteinExistence type="predicted"/>
<sequence length="152" mass="15400">MPITVQSCPQVLTQESLASLLTGMMAQTGSLGQPMLIPLSMAGSIGGGGLAVLTLPSTNVASLPGYTTANTAGNLLKLPFAGLQATVLNSLQPQLQTSAQTMFQPQVQVTSPSPVPQVSAAQTSCSSQSNISLAALQNAGLSINPAIVRLIL</sequence>
<gene>
    <name evidence="2" type="primary">LOC104950446</name>
</gene>
<dbReference type="OrthoDB" id="10066259at2759"/>
<dbReference type="GeneID" id="104950446"/>
<protein>
    <submittedName>
        <fullName evidence="2">POU domain, class 6, transcription factor 1-like</fullName>
    </submittedName>
</protein>
<dbReference type="RefSeq" id="XP_010775277.1">
    <property type="nucleotide sequence ID" value="XM_010776975.1"/>
</dbReference>
<keyword evidence="1" id="KW-1185">Reference proteome</keyword>
<feature type="non-terminal residue" evidence="2">
    <location>
        <position position="152"/>
    </location>
</feature>
<dbReference type="KEGG" id="ncc:104950446"/>
<evidence type="ECO:0000313" key="1">
    <source>
        <dbReference type="Proteomes" id="UP000504611"/>
    </source>
</evidence>
<reference evidence="2" key="1">
    <citation type="submission" date="2025-08" db="UniProtKB">
        <authorList>
            <consortium name="RefSeq"/>
        </authorList>
    </citation>
    <scope>IDENTIFICATION</scope>
    <source>
        <tissue evidence="2">Muscle</tissue>
    </source>
</reference>
<evidence type="ECO:0000313" key="2">
    <source>
        <dbReference type="RefSeq" id="XP_010775277.1"/>
    </source>
</evidence>
<dbReference type="AlphaFoldDB" id="A0A6I9NFF6"/>
<organism evidence="1 2">
    <name type="scientific">Notothenia coriiceps</name>
    <name type="common">black rockcod</name>
    <dbReference type="NCBI Taxonomy" id="8208"/>
    <lineage>
        <taxon>Eukaryota</taxon>
        <taxon>Metazoa</taxon>
        <taxon>Chordata</taxon>
        <taxon>Craniata</taxon>
        <taxon>Vertebrata</taxon>
        <taxon>Euteleostomi</taxon>
        <taxon>Actinopterygii</taxon>
        <taxon>Neopterygii</taxon>
        <taxon>Teleostei</taxon>
        <taxon>Neoteleostei</taxon>
        <taxon>Acanthomorphata</taxon>
        <taxon>Eupercaria</taxon>
        <taxon>Perciformes</taxon>
        <taxon>Notothenioidei</taxon>
        <taxon>Nototheniidae</taxon>
        <taxon>Notothenia</taxon>
    </lineage>
</organism>
<dbReference type="Proteomes" id="UP000504611">
    <property type="component" value="Unplaced"/>
</dbReference>
<name>A0A6I9NFF6_9TELE</name>